<dbReference type="Pfam" id="PF22752">
    <property type="entry name" value="DUF488-N3i"/>
    <property type="match status" value="1"/>
</dbReference>
<reference evidence="1 2" key="1">
    <citation type="submission" date="2016-10" db="EMBL/GenBank/DDBJ databases">
        <title>Comparative genomics between deep and shallow subseafloor isolates.</title>
        <authorList>
            <person name="Ishii S."/>
            <person name="Miller J.R."/>
            <person name="Sutton G."/>
            <person name="Suzuki S."/>
            <person name="Methe B."/>
            <person name="Inagaki F."/>
            <person name="Imachi H."/>
        </authorList>
    </citation>
    <scope>NUCLEOTIDE SEQUENCE [LARGE SCALE GENOMIC DNA]</scope>
    <source>
        <strain evidence="1 2">MO-MB1</strain>
    </source>
</reference>
<dbReference type="EMBL" id="CP017766">
    <property type="protein sequence ID" value="AUB55545.1"/>
    <property type="molecule type" value="Genomic_DNA"/>
</dbReference>
<organism evidence="1 2">
    <name type="scientific">Methanobacterium subterraneum</name>
    <dbReference type="NCBI Taxonomy" id="59277"/>
    <lineage>
        <taxon>Archaea</taxon>
        <taxon>Methanobacteriati</taxon>
        <taxon>Methanobacteriota</taxon>
        <taxon>Methanomada group</taxon>
        <taxon>Methanobacteria</taxon>
        <taxon>Methanobacteriales</taxon>
        <taxon>Methanobacteriaceae</taxon>
        <taxon>Methanobacterium</taxon>
    </lineage>
</organism>
<name>A0A2H4VBQ9_9EURY</name>
<dbReference type="AlphaFoldDB" id="A0A2H4VBQ9"/>
<dbReference type="PANTHER" id="PTHR36849">
    <property type="entry name" value="CYTOPLASMIC PROTEIN-RELATED"/>
    <property type="match status" value="1"/>
</dbReference>
<dbReference type="Proteomes" id="UP000232806">
    <property type="component" value="Chromosome"/>
</dbReference>
<dbReference type="InterPro" id="IPR052552">
    <property type="entry name" value="YeaO-like"/>
</dbReference>
<proteinExistence type="predicted"/>
<evidence type="ECO:0008006" key="3">
    <source>
        <dbReference type="Google" id="ProtNLM"/>
    </source>
</evidence>
<dbReference type="GeneID" id="35121061"/>
<dbReference type="RefSeq" id="WP_157931986.1">
    <property type="nucleotide sequence ID" value="NZ_CP017766.1"/>
</dbReference>
<gene>
    <name evidence="1" type="ORF">BK007_05650</name>
</gene>
<protein>
    <recommendedName>
        <fullName evidence="3">DUF488 family protein</fullName>
    </recommendedName>
</protein>
<evidence type="ECO:0000313" key="2">
    <source>
        <dbReference type="Proteomes" id="UP000232806"/>
    </source>
</evidence>
<sequence length="104" mass="12044">MLKIKGIYQLPEEEDGFRILIDESWPENLSREEAQVDLWLKDISPPDTDQLYEGDLMGSADVRGENPGELWRRTTLKLIRDTEKEKGTVTFVCSTLQSIKQLQF</sequence>
<dbReference type="PANTHER" id="PTHR36849:SF1">
    <property type="entry name" value="CYTOPLASMIC PROTEIN"/>
    <property type="match status" value="1"/>
</dbReference>
<dbReference type="OrthoDB" id="70314at2157"/>
<evidence type="ECO:0000313" key="1">
    <source>
        <dbReference type="EMBL" id="AUB55545.1"/>
    </source>
</evidence>
<accession>A0A2H4VBQ9</accession>